<evidence type="ECO:0000259" key="22">
    <source>
        <dbReference type="Pfam" id="PF17900"/>
    </source>
</evidence>
<evidence type="ECO:0000256" key="10">
    <source>
        <dbReference type="ARBA" id="ARBA00022833"/>
    </source>
</evidence>
<dbReference type="GO" id="GO:0006508">
    <property type="term" value="P:proteolysis"/>
    <property type="evidence" value="ECO:0007669"/>
    <property type="project" value="UniProtKB-KW"/>
</dbReference>
<feature type="binding site" evidence="16">
    <location>
        <position position="345"/>
    </location>
    <ligand>
        <name>Zn(2+)</name>
        <dbReference type="ChEBI" id="CHEBI:29105"/>
        <note>catalytic</note>
    </ligand>
</feature>
<keyword evidence="4" id="KW-1003">Cell membrane</keyword>
<feature type="site" description="Transition state stabilizer" evidence="17">
    <location>
        <position position="431"/>
    </location>
</feature>
<dbReference type="InterPro" id="IPR001930">
    <property type="entry name" value="Peptidase_M1"/>
</dbReference>
<dbReference type="GO" id="GO:0042277">
    <property type="term" value="F:peptide binding"/>
    <property type="evidence" value="ECO:0007669"/>
    <property type="project" value="TreeGrafter"/>
</dbReference>
<keyword evidence="8 19" id="KW-0732">Signal</keyword>
<keyword evidence="9 18" id="KW-0378">Hydrolase</keyword>
<keyword evidence="24" id="KW-1185">Reference proteome</keyword>
<evidence type="ECO:0000256" key="3">
    <source>
        <dbReference type="ARBA" id="ARBA00022438"/>
    </source>
</evidence>
<dbReference type="Gene3D" id="2.60.40.1910">
    <property type="match status" value="1"/>
</dbReference>
<evidence type="ECO:0000313" key="24">
    <source>
        <dbReference type="Proteomes" id="UP001168821"/>
    </source>
</evidence>
<dbReference type="GO" id="GO:0043171">
    <property type="term" value="P:peptide catabolic process"/>
    <property type="evidence" value="ECO:0007669"/>
    <property type="project" value="TreeGrafter"/>
</dbReference>
<evidence type="ECO:0000256" key="17">
    <source>
        <dbReference type="PIRSR" id="PIRSR634016-4"/>
    </source>
</evidence>
<dbReference type="InterPro" id="IPR045357">
    <property type="entry name" value="Aminopeptidase_N-like_N"/>
</dbReference>
<keyword evidence="3 18" id="KW-0031">Aminopeptidase</keyword>
<evidence type="ECO:0000256" key="6">
    <source>
        <dbReference type="ARBA" id="ARBA00022670"/>
    </source>
</evidence>
<dbReference type="SUPFAM" id="SSF63737">
    <property type="entry name" value="Leukotriene A4 hydrolase N-terminal domain"/>
    <property type="match status" value="1"/>
</dbReference>
<feature type="signal peptide" evidence="19">
    <location>
        <begin position="1"/>
        <end position="16"/>
    </location>
</feature>
<keyword evidence="11 18" id="KW-0482">Metalloprotease</keyword>
<evidence type="ECO:0000256" key="1">
    <source>
        <dbReference type="ARBA" id="ARBA00004609"/>
    </source>
</evidence>
<evidence type="ECO:0000256" key="15">
    <source>
        <dbReference type="PIRSR" id="PIRSR634016-1"/>
    </source>
</evidence>
<protein>
    <recommendedName>
        <fullName evidence="18">Aminopeptidase</fullName>
        <ecNumber evidence="18">3.4.11.-</ecNumber>
    </recommendedName>
</protein>
<dbReference type="Pfam" id="PF11838">
    <property type="entry name" value="ERAP1_C"/>
    <property type="match status" value="1"/>
</dbReference>
<evidence type="ECO:0000256" key="13">
    <source>
        <dbReference type="ARBA" id="ARBA00023180"/>
    </source>
</evidence>
<dbReference type="GO" id="GO:0008270">
    <property type="term" value="F:zinc ion binding"/>
    <property type="evidence" value="ECO:0007669"/>
    <property type="project" value="UniProtKB-UniRule"/>
</dbReference>
<dbReference type="InterPro" id="IPR027268">
    <property type="entry name" value="Peptidase_M4/M1_CTD_sf"/>
</dbReference>
<reference evidence="23" key="1">
    <citation type="journal article" date="2023" name="G3 (Bethesda)">
        <title>Whole genome assemblies of Zophobas morio and Tenebrio molitor.</title>
        <authorList>
            <person name="Kaur S."/>
            <person name="Stinson S.A."/>
            <person name="diCenzo G.C."/>
        </authorList>
    </citation>
    <scope>NUCLEOTIDE SEQUENCE</scope>
    <source>
        <strain evidence="23">QUZm001</strain>
    </source>
</reference>
<evidence type="ECO:0000259" key="20">
    <source>
        <dbReference type="Pfam" id="PF01433"/>
    </source>
</evidence>
<evidence type="ECO:0000256" key="18">
    <source>
        <dbReference type="RuleBase" id="RU364040"/>
    </source>
</evidence>
<feature type="domain" description="ERAP1-like C-terminal" evidence="21">
    <location>
        <begin position="571"/>
        <end position="886"/>
    </location>
</feature>
<evidence type="ECO:0000256" key="11">
    <source>
        <dbReference type="ARBA" id="ARBA00023049"/>
    </source>
</evidence>
<feature type="domain" description="Peptidase M1 membrane alanine aminopeptidase" evidence="20">
    <location>
        <begin position="272"/>
        <end position="494"/>
    </location>
</feature>
<feature type="active site" description="Proton acceptor" evidence="15">
    <location>
        <position position="346"/>
    </location>
</feature>
<evidence type="ECO:0000256" key="14">
    <source>
        <dbReference type="ARBA" id="ARBA00023288"/>
    </source>
</evidence>
<dbReference type="Gene3D" id="2.60.40.1730">
    <property type="entry name" value="tricorn interacting facor f3 domain"/>
    <property type="match status" value="1"/>
</dbReference>
<dbReference type="PANTHER" id="PTHR11533">
    <property type="entry name" value="PROTEASE M1 ZINC METALLOPROTEASE"/>
    <property type="match status" value="1"/>
</dbReference>
<keyword evidence="6 18" id="KW-0645">Protease</keyword>
<organism evidence="23 24">
    <name type="scientific">Zophobas morio</name>
    <dbReference type="NCBI Taxonomy" id="2755281"/>
    <lineage>
        <taxon>Eukaryota</taxon>
        <taxon>Metazoa</taxon>
        <taxon>Ecdysozoa</taxon>
        <taxon>Arthropoda</taxon>
        <taxon>Hexapoda</taxon>
        <taxon>Insecta</taxon>
        <taxon>Pterygota</taxon>
        <taxon>Neoptera</taxon>
        <taxon>Endopterygota</taxon>
        <taxon>Coleoptera</taxon>
        <taxon>Polyphaga</taxon>
        <taxon>Cucujiformia</taxon>
        <taxon>Tenebrionidae</taxon>
        <taxon>Zophobas</taxon>
    </lineage>
</organism>
<keyword evidence="14" id="KW-0449">Lipoprotein</keyword>
<dbReference type="PANTHER" id="PTHR11533:SF301">
    <property type="entry name" value="AMINOPEPTIDASE"/>
    <property type="match status" value="1"/>
</dbReference>
<comment type="subcellular location">
    <subcellularLocation>
        <location evidence="1">Cell membrane</location>
        <topology evidence="1">Lipid-anchor</topology>
        <topology evidence="1">GPI-anchor</topology>
    </subcellularLocation>
</comment>
<accession>A0AA38J0T4</accession>
<feature type="binding site" evidence="16">
    <location>
        <position position="349"/>
    </location>
    <ligand>
        <name>Zn(2+)</name>
        <dbReference type="ChEBI" id="CHEBI:29105"/>
        <note>catalytic</note>
    </ligand>
</feature>
<evidence type="ECO:0000256" key="12">
    <source>
        <dbReference type="ARBA" id="ARBA00023136"/>
    </source>
</evidence>
<dbReference type="EC" id="3.4.11.-" evidence="18"/>
<dbReference type="CDD" id="cd09601">
    <property type="entry name" value="M1_APN-Q_like"/>
    <property type="match status" value="1"/>
</dbReference>
<dbReference type="InterPro" id="IPR050344">
    <property type="entry name" value="Peptidase_M1_aminopeptidases"/>
</dbReference>
<dbReference type="Gene3D" id="1.25.50.20">
    <property type="match status" value="1"/>
</dbReference>
<evidence type="ECO:0000256" key="2">
    <source>
        <dbReference type="ARBA" id="ARBA00010136"/>
    </source>
</evidence>
<keyword evidence="7 16" id="KW-0479">Metal-binding</keyword>
<dbReference type="SUPFAM" id="SSF55486">
    <property type="entry name" value="Metalloproteases ('zincins'), catalytic domain"/>
    <property type="match status" value="1"/>
</dbReference>
<feature type="domain" description="Aminopeptidase N-like N-terminal" evidence="22">
    <location>
        <begin position="46"/>
        <end position="234"/>
    </location>
</feature>
<dbReference type="Pfam" id="PF17900">
    <property type="entry name" value="Peptidase_M1_N"/>
    <property type="match status" value="1"/>
</dbReference>
<dbReference type="Pfam" id="PF01433">
    <property type="entry name" value="Peptidase_M1"/>
    <property type="match status" value="1"/>
</dbReference>
<dbReference type="InterPro" id="IPR024571">
    <property type="entry name" value="ERAP1-like_C_dom"/>
</dbReference>
<dbReference type="PRINTS" id="PR00756">
    <property type="entry name" value="ALADIPTASE"/>
</dbReference>
<dbReference type="GO" id="GO:0098552">
    <property type="term" value="C:side of membrane"/>
    <property type="evidence" value="ECO:0007669"/>
    <property type="project" value="UniProtKB-KW"/>
</dbReference>
<keyword evidence="18" id="KW-1133">Transmembrane helix</keyword>
<proteinExistence type="inferred from homology"/>
<dbReference type="GO" id="GO:0005737">
    <property type="term" value="C:cytoplasm"/>
    <property type="evidence" value="ECO:0007669"/>
    <property type="project" value="TreeGrafter"/>
</dbReference>
<evidence type="ECO:0000313" key="23">
    <source>
        <dbReference type="EMBL" id="KAJ3664936.1"/>
    </source>
</evidence>
<dbReference type="FunFam" id="2.60.40.1730:FF:000013">
    <property type="entry name" value="Aminopeptidase"/>
    <property type="match status" value="1"/>
</dbReference>
<feature type="binding site" evidence="16">
    <location>
        <position position="368"/>
    </location>
    <ligand>
        <name>Zn(2+)</name>
        <dbReference type="ChEBI" id="CHEBI:29105"/>
        <note>catalytic</note>
    </ligand>
</feature>
<dbReference type="FunFam" id="1.10.390.10:FF:000013">
    <property type="entry name" value="Aminopeptidase N"/>
    <property type="match status" value="1"/>
</dbReference>
<name>A0AA38J0T4_9CUCU</name>
<keyword evidence="10 16" id="KW-0862">Zinc</keyword>
<keyword evidence="12 18" id="KW-0472">Membrane</keyword>
<keyword evidence="13" id="KW-0325">Glycoprotein</keyword>
<sequence>MWRLLCILALVISSEARPKKYAGIPLQKPVSPRASTDNRLNKTLVKPSNYALDLKVTKDNLDKGEFSGAVTITLNVLKDTDSFVIHAKALNISTVTLTGNNYAGTVTAEDADANDFVTITGSKNITKGDNYILKIDYTGVLSDTDMDGFYRSSYKDADGNTKYLATTQFEQTGARRAFPCFDEPSFKATFDITITYPDTSTALSNTEPKKTRSDAENGLVTVAFKTTPKMSTYLIAFIVSEFECTDIKKADDGTPTSVCGRPGTKETLSNALKAGIEALNTMKTFTNIAYGALGNKKMTQAAIPDFATGAMENWGLATYRETDLIWDKDQSSNYYQEVVYTAVAHELAHQWFGDYVTIDSWSDLFLKEGFATYFEYHSAAQVHKDWQLEKQFVLEQVQTILVTDSRKDSEALSYNTSDLGEIESRYNDVSYSKGSAVLKMLQSFLGLKNFKKGLNKYLTDHAQNVATPDELWSSFEDFKPKDVPDKLTVVMDNWTKKAGYPLLSLTQNEANITVTQQRFLLSDDDSDYTKWYVPITYTTSADPSKFTETTTKQWLTPDTNVTIVLDKKDNWIILNNQQVGYYRVNYDKTLLAKIKDALNSDGQGKIDEISRSQLVDDQLNFARAGKAEYADVLKFLEFMKNDNSYYTWYSAFEGFSYLLKRTNDDKIRTPLKKYVKDLMESLLVSVPFTTENPKAQIYTLKQVLALTWACNLGEENCVNNATAAFTSYTTDDKIPSRNLKSIVYCTGLKNSKNSTNDYDFLYNKYLSTDLATEQVTILEALGCINNSTIRQEYLKVALTDKVRIHNVDFVFKSVYSNNEKEGVNDMLQFIQNNYQDFEKHFGTQSTLTSLISKVGDWITNQDQIDTLNEFLKTYGLDASIKEAVKTAVASATTNLKEISTLEGKLKDYFGPTSGASINTYHLVNLALIGVVYLFFNFF</sequence>
<dbReference type="GO" id="GO:0005615">
    <property type="term" value="C:extracellular space"/>
    <property type="evidence" value="ECO:0007669"/>
    <property type="project" value="TreeGrafter"/>
</dbReference>
<dbReference type="FunFam" id="2.60.40.1910:FF:000008">
    <property type="entry name" value="Aminopeptidase"/>
    <property type="match status" value="1"/>
</dbReference>
<evidence type="ECO:0000256" key="9">
    <source>
        <dbReference type="ARBA" id="ARBA00022801"/>
    </source>
</evidence>
<keyword evidence="18" id="KW-0812">Transmembrane</keyword>
<evidence type="ECO:0000256" key="7">
    <source>
        <dbReference type="ARBA" id="ARBA00022723"/>
    </source>
</evidence>
<comment type="cofactor">
    <cofactor evidence="16 18">
        <name>Zn(2+)</name>
        <dbReference type="ChEBI" id="CHEBI:29105"/>
    </cofactor>
    <text evidence="16 18">Binds 1 zinc ion per subunit.</text>
</comment>
<dbReference type="InterPro" id="IPR034016">
    <property type="entry name" value="M1_APN-typ"/>
</dbReference>
<dbReference type="Proteomes" id="UP001168821">
    <property type="component" value="Unassembled WGS sequence"/>
</dbReference>
<feature type="transmembrane region" description="Helical" evidence="18">
    <location>
        <begin position="919"/>
        <end position="937"/>
    </location>
</feature>
<dbReference type="GO" id="GO:0005886">
    <property type="term" value="C:plasma membrane"/>
    <property type="evidence" value="ECO:0007669"/>
    <property type="project" value="UniProtKB-SubCell"/>
</dbReference>
<evidence type="ECO:0000259" key="21">
    <source>
        <dbReference type="Pfam" id="PF11838"/>
    </source>
</evidence>
<gene>
    <name evidence="23" type="ORF">Zmor_000468</name>
</gene>
<dbReference type="Gene3D" id="1.10.390.10">
    <property type="entry name" value="Neutral Protease Domain 2"/>
    <property type="match status" value="1"/>
</dbReference>
<comment type="caution">
    <text evidence="23">The sequence shown here is derived from an EMBL/GenBank/DDBJ whole genome shotgun (WGS) entry which is preliminary data.</text>
</comment>
<dbReference type="EMBL" id="JALNTZ010000001">
    <property type="protein sequence ID" value="KAJ3664936.1"/>
    <property type="molecule type" value="Genomic_DNA"/>
</dbReference>
<evidence type="ECO:0000256" key="16">
    <source>
        <dbReference type="PIRSR" id="PIRSR634016-3"/>
    </source>
</evidence>
<dbReference type="AlphaFoldDB" id="A0AA38J0T4"/>
<dbReference type="InterPro" id="IPR042097">
    <property type="entry name" value="Aminopeptidase_N-like_N_sf"/>
</dbReference>
<evidence type="ECO:0000256" key="5">
    <source>
        <dbReference type="ARBA" id="ARBA00022622"/>
    </source>
</evidence>
<evidence type="ECO:0000256" key="8">
    <source>
        <dbReference type="ARBA" id="ARBA00022729"/>
    </source>
</evidence>
<feature type="chain" id="PRO_5041461679" description="Aminopeptidase" evidence="19">
    <location>
        <begin position="17"/>
        <end position="938"/>
    </location>
</feature>
<keyword evidence="5" id="KW-0336">GPI-anchor</keyword>
<evidence type="ECO:0000256" key="19">
    <source>
        <dbReference type="SAM" id="SignalP"/>
    </source>
</evidence>
<dbReference type="InterPro" id="IPR014782">
    <property type="entry name" value="Peptidase_M1_dom"/>
</dbReference>
<comment type="similarity">
    <text evidence="2 18">Belongs to the peptidase M1 family.</text>
</comment>
<evidence type="ECO:0000256" key="4">
    <source>
        <dbReference type="ARBA" id="ARBA00022475"/>
    </source>
</evidence>
<dbReference type="GO" id="GO:0070006">
    <property type="term" value="F:metalloaminopeptidase activity"/>
    <property type="evidence" value="ECO:0007669"/>
    <property type="project" value="TreeGrafter"/>
</dbReference>